<proteinExistence type="predicted"/>
<comment type="caution">
    <text evidence="1">The sequence shown here is derived from an EMBL/GenBank/DDBJ whole genome shotgun (WGS) entry which is preliminary data.</text>
</comment>
<dbReference type="EMBL" id="MTKT01002507">
    <property type="protein sequence ID" value="OWM78031.1"/>
    <property type="molecule type" value="Genomic_DNA"/>
</dbReference>
<organism evidence="1 2">
    <name type="scientific">Punica granatum</name>
    <name type="common">Pomegranate</name>
    <dbReference type="NCBI Taxonomy" id="22663"/>
    <lineage>
        <taxon>Eukaryota</taxon>
        <taxon>Viridiplantae</taxon>
        <taxon>Streptophyta</taxon>
        <taxon>Embryophyta</taxon>
        <taxon>Tracheophyta</taxon>
        <taxon>Spermatophyta</taxon>
        <taxon>Magnoliopsida</taxon>
        <taxon>eudicotyledons</taxon>
        <taxon>Gunneridae</taxon>
        <taxon>Pentapetalae</taxon>
        <taxon>rosids</taxon>
        <taxon>malvids</taxon>
        <taxon>Myrtales</taxon>
        <taxon>Lythraceae</taxon>
        <taxon>Punica</taxon>
    </lineage>
</organism>
<dbReference type="AlphaFoldDB" id="A0A218X0P2"/>
<gene>
    <name evidence="1" type="ORF">CDL15_Pgr018600</name>
</gene>
<name>A0A218X0P2_PUNGR</name>
<accession>A0A218X0P2</accession>
<reference evidence="2" key="1">
    <citation type="journal article" date="2017" name="Plant J.">
        <title>The pomegranate (Punica granatum L.) genome and the genomics of punicalagin biosynthesis.</title>
        <authorList>
            <person name="Qin G."/>
            <person name="Xu C."/>
            <person name="Ming R."/>
            <person name="Tang H."/>
            <person name="Guyot R."/>
            <person name="Kramer E.M."/>
            <person name="Hu Y."/>
            <person name="Yi X."/>
            <person name="Qi Y."/>
            <person name="Xu X."/>
            <person name="Gao Z."/>
            <person name="Pan H."/>
            <person name="Jian J."/>
            <person name="Tian Y."/>
            <person name="Yue Z."/>
            <person name="Xu Y."/>
        </authorList>
    </citation>
    <scope>NUCLEOTIDE SEQUENCE [LARGE SCALE GENOMIC DNA]</scope>
    <source>
        <strain evidence="2">cv. Dabenzi</strain>
    </source>
</reference>
<dbReference type="Proteomes" id="UP000197138">
    <property type="component" value="Unassembled WGS sequence"/>
</dbReference>
<evidence type="ECO:0000313" key="2">
    <source>
        <dbReference type="Proteomes" id="UP000197138"/>
    </source>
</evidence>
<sequence length="124" mass="13921">MHNNPTSTQSIIYLDLDFLCSFTMLSTVRNRNKDDPIRDRITAAAMRLQKVLNKSQTLFQCTWELPSRAMTPIAAHAPLAESRKPTIPASRMPRTSLILSLGAKAAKHRDTIAYEDAMAFDAMK</sequence>
<evidence type="ECO:0000313" key="1">
    <source>
        <dbReference type="EMBL" id="OWM78031.1"/>
    </source>
</evidence>
<protein>
    <submittedName>
        <fullName evidence="1">Uncharacterized protein</fullName>
    </submittedName>
</protein>